<dbReference type="EMBL" id="JAESVP010000004">
    <property type="protein sequence ID" value="MBL4928459.1"/>
    <property type="molecule type" value="Genomic_DNA"/>
</dbReference>
<evidence type="ECO:0000313" key="11">
    <source>
        <dbReference type="Proteomes" id="UP000619033"/>
    </source>
</evidence>
<dbReference type="Proteomes" id="UP000619033">
    <property type="component" value="Unassembled WGS sequence"/>
</dbReference>
<accession>A0A8J7MVQ8</accession>
<dbReference type="GO" id="GO:0042781">
    <property type="term" value="F:3'-tRNA processing endoribonuclease activity"/>
    <property type="evidence" value="ECO:0007669"/>
    <property type="project" value="TreeGrafter"/>
</dbReference>
<dbReference type="EC" id="3.1.26.5" evidence="7 8"/>
<keyword evidence="11" id="KW-1185">Reference proteome</keyword>
<dbReference type="GO" id="GO:0004526">
    <property type="term" value="F:ribonuclease P activity"/>
    <property type="evidence" value="ECO:0007669"/>
    <property type="project" value="UniProtKB-UniRule"/>
</dbReference>
<evidence type="ECO:0000256" key="6">
    <source>
        <dbReference type="ARBA" id="ARBA00022884"/>
    </source>
</evidence>
<dbReference type="Pfam" id="PF00825">
    <property type="entry name" value="Ribonuclease_P"/>
    <property type="match status" value="1"/>
</dbReference>
<comment type="catalytic activity">
    <reaction evidence="7">
        <text>Endonucleolytic cleavage of RNA, removing 5'-extranucleotides from tRNA precursor.</text>
        <dbReference type="EC" id="3.1.26.5"/>
    </reaction>
</comment>
<protein>
    <recommendedName>
        <fullName evidence="7 8">Ribonuclease P protein component</fullName>
        <shortName evidence="7">RNase P protein</shortName>
        <shortName evidence="7">RNaseP protein</shortName>
        <ecNumber evidence="7 8">3.1.26.5</ecNumber>
    </recommendedName>
    <alternativeName>
        <fullName evidence="7">Protein C5</fullName>
    </alternativeName>
</protein>
<dbReference type="PANTHER" id="PTHR33992">
    <property type="entry name" value="RIBONUCLEASE P PROTEIN COMPONENT"/>
    <property type="match status" value="1"/>
</dbReference>
<dbReference type="Gene3D" id="3.30.230.10">
    <property type="match status" value="1"/>
</dbReference>
<keyword evidence="6 7" id="KW-0694">RNA-binding</keyword>
<dbReference type="PANTHER" id="PTHR33992:SF1">
    <property type="entry name" value="RIBONUCLEASE P PROTEIN COMPONENT"/>
    <property type="match status" value="1"/>
</dbReference>
<dbReference type="RefSeq" id="WP_202660275.1">
    <property type="nucleotide sequence ID" value="NZ_JAESVP010000004.1"/>
</dbReference>
<keyword evidence="5 7" id="KW-0378">Hydrolase</keyword>
<dbReference type="InterPro" id="IPR020568">
    <property type="entry name" value="Ribosomal_Su5_D2-typ_SF"/>
</dbReference>
<evidence type="ECO:0000256" key="8">
    <source>
        <dbReference type="NCBIfam" id="TIGR00188"/>
    </source>
</evidence>
<dbReference type="SUPFAM" id="SSF54211">
    <property type="entry name" value="Ribosomal protein S5 domain 2-like"/>
    <property type="match status" value="1"/>
</dbReference>
<dbReference type="GO" id="GO:0000049">
    <property type="term" value="F:tRNA binding"/>
    <property type="evidence" value="ECO:0007669"/>
    <property type="project" value="UniProtKB-UniRule"/>
</dbReference>
<comment type="subunit">
    <text evidence="7">Consists of a catalytic RNA component (M1 or rnpB) and a protein subunit.</text>
</comment>
<sequence>MTPPETPGQGQPAEAPAASPAVSLCPADKIETLKNRPDFLRAAQARRQGTAGFLLQARQRHDESAAIRVGYTASKKIGNAVLRNRAKRRLRALVREALPGRALAGWDYVLVARPGATVERAFSDLLADLTQALRQIHREQP</sequence>
<evidence type="ECO:0000313" key="10">
    <source>
        <dbReference type="EMBL" id="MBL4928459.1"/>
    </source>
</evidence>
<evidence type="ECO:0000256" key="9">
    <source>
        <dbReference type="SAM" id="MobiDB-lite"/>
    </source>
</evidence>
<feature type="region of interest" description="Disordered" evidence="9">
    <location>
        <begin position="1"/>
        <end position="21"/>
    </location>
</feature>
<dbReference type="GO" id="GO:0030677">
    <property type="term" value="C:ribonuclease P complex"/>
    <property type="evidence" value="ECO:0007669"/>
    <property type="project" value="TreeGrafter"/>
</dbReference>
<evidence type="ECO:0000256" key="1">
    <source>
        <dbReference type="ARBA" id="ARBA00002663"/>
    </source>
</evidence>
<dbReference type="InterPro" id="IPR014721">
    <property type="entry name" value="Ribsml_uS5_D2-typ_fold_subgr"/>
</dbReference>
<evidence type="ECO:0000256" key="5">
    <source>
        <dbReference type="ARBA" id="ARBA00022801"/>
    </source>
</evidence>
<evidence type="ECO:0000256" key="3">
    <source>
        <dbReference type="ARBA" id="ARBA00022722"/>
    </source>
</evidence>
<dbReference type="NCBIfam" id="TIGR00188">
    <property type="entry name" value="rnpA"/>
    <property type="match status" value="1"/>
</dbReference>
<organism evidence="10 11">
    <name type="scientific">Fuscibacter oryzae</name>
    <dbReference type="NCBI Taxonomy" id="2803939"/>
    <lineage>
        <taxon>Bacteria</taxon>
        <taxon>Pseudomonadati</taxon>
        <taxon>Pseudomonadota</taxon>
        <taxon>Alphaproteobacteria</taxon>
        <taxon>Rhodobacterales</taxon>
        <taxon>Paracoccaceae</taxon>
        <taxon>Fuscibacter</taxon>
    </lineage>
</organism>
<dbReference type="HAMAP" id="MF_00227">
    <property type="entry name" value="RNase_P"/>
    <property type="match status" value="1"/>
</dbReference>
<keyword evidence="3 7" id="KW-0540">Nuclease</keyword>
<evidence type="ECO:0000256" key="2">
    <source>
        <dbReference type="ARBA" id="ARBA00022694"/>
    </source>
</evidence>
<dbReference type="InterPro" id="IPR000100">
    <property type="entry name" value="RNase_P"/>
</dbReference>
<dbReference type="PROSITE" id="PS00648">
    <property type="entry name" value="RIBONUCLEASE_P"/>
    <property type="match status" value="1"/>
</dbReference>
<comment type="caution">
    <text evidence="10">The sequence shown here is derived from an EMBL/GenBank/DDBJ whole genome shotgun (WGS) entry which is preliminary data.</text>
</comment>
<evidence type="ECO:0000256" key="4">
    <source>
        <dbReference type="ARBA" id="ARBA00022759"/>
    </source>
</evidence>
<reference evidence="10" key="1">
    <citation type="submission" date="2021-01" db="EMBL/GenBank/DDBJ databases">
        <title>Genome seq and assembly of Tabrizicola sp. KVB23.</title>
        <authorList>
            <person name="Chhetri G."/>
        </authorList>
    </citation>
    <scope>NUCLEOTIDE SEQUENCE</scope>
    <source>
        <strain evidence="10">KVB23</strain>
    </source>
</reference>
<gene>
    <name evidence="7 10" type="primary">rnpA</name>
    <name evidence="10" type="ORF">JI744_10115</name>
</gene>
<feature type="compositionally biased region" description="Low complexity" evidence="9">
    <location>
        <begin position="7"/>
        <end position="21"/>
    </location>
</feature>
<dbReference type="GO" id="GO:0001682">
    <property type="term" value="P:tRNA 5'-leader removal"/>
    <property type="evidence" value="ECO:0007669"/>
    <property type="project" value="UniProtKB-UniRule"/>
</dbReference>
<evidence type="ECO:0000256" key="7">
    <source>
        <dbReference type="HAMAP-Rule" id="MF_00227"/>
    </source>
</evidence>
<name>A0A8J7MVQ8_9RHOB</name>
<dbReference type="AlphaFoldDB" id="A0A8J7MVQ8"/>
<dbReference type="InterPro" id="IPR020539">
    <property type="entry name" value="RNase_P_CS"/>
</dbReference>
<keyword evidence="2 7" id="KW-0819">tRNA processing</keyword>
<keyword evidence="4 7" id="KW-0255">Endonuclease</keyword>
<comment type="function">
    <text evidence="1 7">RNaseP catalyzes the removal of the 5'-leader sequence from pre-tRNA to produce the mature 5'-terminus. It can also cleave other RNA substrates such as 4.5S RNA. The protein component plays an auxiliary but essential role in vivo by binding to the 5'-leader sequence and broadening the substrate specificity of the ribozyme.</text>
</comment>
<comment type="similarity">
    <text evidence="7">Belongs to the RnpA family.</text>
</comment>
<proteinExistence type="inferred from homology"/>